<dbReference type="EMBL" id="APPV01000011">
    <property type="protein sequence ID" value="ENV59360.1"/>
    <property type="molecule type" value="Genomic_DNA"/>
</dbReference>
<evidence type="ECO:0008006" key="3">
    <source>
        <dbReference type="Google" id="ProtNLM"/>
    </source>
</evidence>
<name>A0ABP2U3Q8_9GAMM</name>
<reference evidence="1 2" key="1">
    <citation type="submission" date="2013-02" db="EMBL/GenBank/DDBJ databases">
        <title>The Genome Sequence of Acinetobacter soli NIPH 2899.</title>
        <authorList>
            <consortium name="The Broad Institute Genome Sequencing Platform"/>
            <consortium name="The Broad Institute Genome Sequencing Center for Infectious Disease"/>
            <person name="Cerqueira G."/>
            <person name="Feldgarden M."/>
            <person name="Courvalin P."/>
            <person name="Perichon B."/>
            <person name="Grillot-Courvalin C."/>
            <person name="Clermont D."/>
            <person name="Rocha E."/>
            <person name="Yoon E.-J."/>
            <person name="Nemec A."/>
            <person name="Walker B."/>
            <person name="Young S.K."/>
            <person name="Zeng Q."/>
            <person name="Gargeya S."/>
            <person name="Fitzgerald M."/>
            <person name="Haas B."/>
            <person name="Abouelleil A."/>
            <person name="Alvarado L."/>
            <person name="Arachchi H.M."/>
            <person name="Berlin A.M."/>
            <person name="Chapman S.B."/>
            <person name="Dewar J."/>
            <person name="Goldberg J."/>
            <person name="Griggs A."/>
            <person name="Gujja S."/>
            <person name="Hansen M."/>
            <person name="Howarth C."/>
            <person name="Imamovic A."/>
            <person name="Larimer J."/>
            <person name="McCowan C."/>
            <person name="Murphy C."/>
            <person name="Neiman D."/>
            <person name="Pearson M."/>
            <person name="Priest M."/>
            <person name="Roberts A."/>
            <person name="Saif S."/>
            <person name="Shea T."/>
            <person name="Sisk P."/>
            <person name="Sykes S."/>
            <person name="Wortman J."/>
            <person name="Nusbaum C."/>
            <person name="Birren B."/>
        </authorList>
    </citation>
    <scope>NUCLEOTIDE SEQUENCE [LARGE SCALE GENOMIC DNA]</scope>
    <source>
        <strain evidence="1 2">NIPH 2899</strain>
    </source>
</reference>
<protein>
    <recommendedName>
        <fullName evidence="3">ABM domain-containing protein</fullName>
    </recommendedName>
</protein>
<comment type="caution">
    <text evidence="1">The sequence shown here is derived from an EMBL/GenBank/DDBJ whole genome shotgun (WGS) entry which is preliminary data.</text>
</comment>
<evidence type="ECO:0000313" key="2">
    <source>
        <dbReference type="Proteomes" id="UP000018433"/>
    </source>
</evidence>
<accession>A0ABP2U3Q8</accession>
<organism evidence="1 2">
    <name type="scientific">Acinetobacter soli NIPH 2899</name>
    <dbReference type="NCBI Taxonomy" id="1217677"/>
    <lineage>
        <taxon>Bacteria</taxon>
        <taxon>Pseudomonadati</taxon>
        <taxon>Pseudomonadota</taxon>
        <taxon>Gammaproteobacteria</taxon>
        <taxon>Moraxellales</taxon>
        <taxon>Moraxellaceae</taxon>
        <taxon>Acinetobacter</taxon>
    </lineage>
</organism>
<sequence>MRQATQMSEIFEALVQFAKAIYFDQVIVTIISPDIHEELIDVIFFVYENWTDRTNIEEQLFVAQSYS</sequence>
<gene>
    <name evidence="1" type="ORF">F950_01907</name>
</gene>
<dbReference type="RefSeq" id="WP_004946298.1">
    <property type="nucleotide sequence ID" value="NZ_KB849643.1"/>
</dbReference>
<dbReference type="Proteomes" id="UP000018433">
    <property type="component" value="Unassembled WGS sequence"/>
</dbReference>
<evidence type="ECO:0000313" key="1">
    <source>
        <dbReference type="EMBL" id="ENV59360.1"/>
    </source>
</evidence>
<proteinExistence type="predicted"/>
<keyword evidence="2" id="KW-1185">Reference proteome</keyword>